<comment type="catalytic activity">
    <reaction evidence="9 10">
        <text>L-threonyl-[protein] + FAD = FMN-L-threonyl-[protein] + AMP + H(+)</text>
        <dbReference type="Rhea" id="RHEA:36847"/>
        <dbReference type="Rhea" id="RHEA-COMP:11060"/>
        <dbReference type="Rhea" id="RHEA-COMP:11061"/>
        <dbReference type="ChEBI" id="CHEBI:15378"/>
        <dbReference type="ChEBI" id="CHEBI:30013"/>
        <dbReference type="ChEBI" id="CHEBI:57692"/>
        <dbReference type="ChEBI" id="CHEBI:74257"/>
        <dbReference type="ChEBI" id="CHEBI:456215"/>
        <dbReference type="EC" id="2.7.1.180"/>
    </reaction>
</comment>
<evidence type="ECO:0000256" key="3">
    <source>
        <dbReference type="ARBA" id="ARBA00022630"/>
    </source>
</evidence>
<evidence type="ECO:0000256" key="7">
    <source>
        <dbReference type="ARBA" id="ARBA00022842"/>
    </source>
</evidence>
<dbReference type="EMBL" id="SNZP01000003">
    <property type="protein sequence ID" value="TDR81540.1"/>
    <property type="molecule type" value="Genomic_DNA"/>
</dbReference>
<gene>
    <name evidence="12" type="ORF">DFP86_103193</name>
</gene>
<comment type="similarity">
    <text evidence="10">Belongs to the ApbE family.</text>
</comment>
<keyword evidence="3 10" id="KW-0285">Flavoprotein</keyword>
<dbReference type="EC" id="2.7.1.180" evidence="1 10"/>
<dbReference type="Proteomes" id="UP000295611">
    <property type="component" value="Unassembled WGS sequence"/>
</dbReference>
<dbReference type="Gene3D" id="3.10.520.10">
    <property type="entry name" value="ApbE-like domains"/>
    <property type="match status" value="1"/>
</dbReference>
<sequence length="353" mass="37986">MLKVRRLHMLLLGALALAAILLLTLRQPQLYAQGTYVFGTRVQLSLYGRTLEEAQQDTNAVFAHFVAMQDRLHAWKPSELTRLNSSIAAGKPFHASPQLAAILSHAQSLSTASSGLFDPGIGSLIRLWGFQADQFGVTPPTLGQVQRLMQPQPTIQALHISQSGWISSSQRNIALDLGGYAKGWALDEAARILRARGVKNALIDVGGNLLALGRKGDQPWTVGIQDPRRPEPLATLALQDGEAIGTSGDYQRYFVANGKRYCHILDPRTGLPASRSESVTVLVPPGPYAGALSDGASKPAFIAGSAHALWLSRKLGVSAMLMVDQAGRVWVSPAMLKRISLRRGEAPPAILGE</sequence>
<evidence type="ECO:0000313" key="13">
    <source>
        <dbReference type="Proteomes" id="UP000295611"/>
    </source>
</evidence>
<evidence type="ECO:0000256" key="2">
    <source>
        <dbReference type="ARBA" id="ARBA00016337"/>
    </source>
</evidence>
<evidence type="ECO:0000313" key="12">
    <source>
        <dbReference type="EMBL" id="TDR81540.1"/>
    </source>
</evidence>
<dbReference type="InterPro" id="IPR003374">
    <property type="entry name" value="ApbE-like_sf"/>
</dbReference>
<dbReference type="PANTHER" id="PTHR30040:SF2">
    <property type="entry name" value="FAD:PROTEIN FMN TRANSFERASE"/>
    <property type="match status" value="1"/>
</dbReference>
<organism evidence="12 13">
    <name type="scientific">Paludibacterium purpuratum</name>
    <dbReference type="NCBI Taxonomy" id="1144873"/>
    <lineage>
        <taxon>Bacteria</taxon>
        <taxon>Pseudomonadati</taxon>
        <taxon>Pseudomonadota</taxon>
        <taxon>Betaproteobacteria</taxon>
        <taxon>Neisseriales</taxon>
        <taxon>Chromobacteriaceae</taxon>
        <taxon>Paludibacterium</taxon>
    </lineage>
</organism>
<feature type="binding site" evidence="11">
    <location>
        <position position="294"/>
    </location>
    <ligand>
        <name>Mg(2+)</name>
        <dbReference type="ChEBI" id="CHEBI:18420"/>
    </ligand>
</feature>
<keyword evidence="6 10" id="KW-0274">FAD</keyword>
<feature type="binding site" evidence="11">
    <location>
        <position position="179"/>
    </location>
    <ligand>
        <name>Mg(2+)</name>
        <dbReference type="ChEBI" id="CHEBI:18420"/>
    </ligand>
</feature>
<comment type="caution">
    <text evidence="12">The sequence shown here is derived from an EMBL/GenBank/DDBJ whole genome shotgun (WGS) entry which is preliminary data.</text>
</comment>
<proteinExistence type="inferred from homology"/>
<reference evidence="12 13" key="1">
    <citation type="submission" date="2019-03" db="EMBL/GenBank/DDBJ databases">
        <title>Genomic Encyclopedia of Type Strains, Phase III (KMG-III): the genomes of soil and plant-associated and newly described type strains.</title>
        <authorList>
            <person name="Whitman W."/>
        </authorList>
    </citation>
    <scope>NUCLEOTIDE SEQUENCE [LARGE SCALE GENOMIC DNA]</scope>
    <source>
        <strain evidence="12 13">CECT 8976</strain>
    </source>
</reference>
<evidence type="ECO:0000256" key="5">
    <source>
        <dbReference type="ARBA" id="ARBA00022723"/>
    </source>
</evidence>
<evidence type="ECO:0000256" key="6">
    <source>
        <dbReference type="ARBA" id="ARBA00022827"/>
    </source>
</evidence>
<dbReference type="InterPro" id="IPR024932">
    <property type="entry name" value="ApbE"/>
</dbReference>
<dbReference type="PANTHER" id="PTHR30040">
    <property type="entry name" value="THIAMINE BIOSYNTHESIS LIPOPROTEIN APBE"/>
    <property type="match status" value="1"/>
</dbReference>
<evidence type="ECO:0000256" key="11">
    <source>
        <dbReference type="PIRSR" id="PIRSR006268-2"/>
    </source>
</evidence>
<keyword evidence="13" id="KW-1185">Reference proteome</keyword>
<keyword evidence="4 10" id="KW-0808">Transferase</keyword>
<dbReference type="SUPFAM" id="SSF143631">
    <property type="entry name" value="ApbE-like"/>
    <property type="match status" value="1"/>
</dbReference>
<evidence type="ECO:0000256" key="4">
    <source>
        <dbReference type="ARBA" id="ARBA00022679"/>
    </source>
</evidence>
<dbReference type="OrthoDB" id="9778595at2"/>
<keyword evidence="5 10" id="KW-0479">Metal-binding</keyword>
<evidence type="ECO:0000256" key="9">
    <source>
        <dbReference type="ARBA" id="ARBA00048540"/>
    </source>
</evidence>
<keyword evidence="12" id="KW-0449">Lipoprotein</keyword>
<dbReference type="GO" id="GO:0016740">
    <property type="term" value="F:transferase activity"/>
    <property type="evidence" value="ECO:0007669"/>
    <property type="project" value="UniProtKB-UniRule"/>
</dbReference>
<accession>A0A4R7B9G8</accession>
<comment type="cofactor">
    <cofactor evidence="11">
        <name>Mg(2+)</name>
        <dbReference type="ChEBI" id="CHEBI:18420"/>
    </cofactor>
    <cofactor evidence="11">
        <name>Mn(2+)</name>
        <dbReference type="ChEBI" id="CHEBI:29035"/>
    </cofactor>
    <text evidence="11">Magnesium. Can also use manganese.</text>
</comment>
<dbReference type="PIRSF" id="PIRSF006268">
    <property type="entry name" value="ApbE"/>
    <property type="match status" value="1"/>
</dbReference>
<evidence type="ECO:0000256" key="10">
    <source>
        <dbReference type="PIRNR" id="PIRNR006268"/>
    </source>
</evidence>
<dbReference type="Pfam" id="PF02424">
    <property type="entry name" value="ApbE"/>
    <property type="match status" value="1"/>
</dbReference>
<dbReference type="RefSeq" id="WP_133678906.1">
    <property type="nucleotide sequence ID" value="NZ_SNZP01000003.1"/>
</dbReference>
<keyword evidence="7 10" id="KW-0460">Magnesium</keyword>
<evidence type="ECO:0000256" key="1">
    <source>
        <dbReference type="ARBA" id="ARBA00011955"/>
    </source>
</evidence>
<evidence type="ECO:0000256" key="8">
    <source>
        <dbReference type="ARBA" id="ARBA00031306"/>
    </source>
</evidence>
<name>A0A4R7B9G8_9NEIS</name>
<dbReference type="GO" id="GO:0046872">
    <property type="term" value="F:metal ion binding"/>
    <property type="evidence" value="ECO:0007669"/>
    <property type="project" value="UniProtKB-UniRule"/>
</dbReference>
<protein>
    <recommendedName>
        <fullName evidence="2 10">FAD:protein FMN transferase</fullName>
        <ecNumber evidence="1 10">2.7.1.180</ecNumber>
    </recommendedName>
    <alternativeName>
        <fullName evidence="8 10">Flavin transferase</fullName>
    </alternativeName>
</protein>
<dbReference type="AlphaFoldDB" id="A0A4R7B9G8"/>